<dbReference type="PANTHER" id="PTHR24123:SF33">
    <property type="entry name" value="PROTEIN HOS4"/>
    <property type="match status" value="1"/>
</dbReference>
<protein>
    <submittedName>
        <fullName evidence="5">Uncharacterized protein</fullName>
    </submittedName>
</protein>
<accession>A0A1M2UUC4</accession>
<keyword evidence="6" id="KW-1185">Reference proteome</keyword>
<dbReference type="SMART" id="SM00248">
    <property type="entry name" value="ANK"/>
    <property type="match status" value="16"/>
</dbReference>
<dbReference type="Gene3D" id="1.25.40.20">
    <property type="entry name" value="Ankyrin repeat-containing domain"/>
    <property type="match status" value="5"/>
</dbReference>
<feature type="signal peptide" evidence="4">
    <location>
        <begin position="1"/>
        <end position="20"/>
    </location>
</feature>
<dbReference type="InterPro" id="IPR036770">
    <property type="entry name" value="Ankyrin_rpt-contain_sf"/>
</dbReference>
<reference evidence="5" key="1">
    <citation type="submission" date="2016-11" db="EMBL/GenBank/DDBJ databases">
        <title>Draft Genome Sequence of Marinobacter hydrocarbonoclasticus strain STW2, a polyaromatic aromatic hydrocarbon degrading and denitrifying bacterium from rhizosphere of Seagrass Enhalus acodoides.</title>
        <authorList>
            <person name="Ling J."/>
            <person name="Dong J."/>
        </authorList>
    </citation>
    <scope>NUCLEOTIDE SEQUENCE [LARGE SCALE GENOMIC DNA]</scope>
    <source>
        <strain evidence="5">STW2</strain>
    </source>
</reference>
<evidence type="ECO:0000256" key="3">
    <source>
        <dbReference type="PROSITE-ProRule" id="PRU00023"/>
    </source>
</evidence>
<evidence type="ECO:0000256" key="4">
    <source>
        <dbReference type="SAM" id="SignalP"/>
    </source>
</evidence>
<evidence type="ECO:0000256" key="1">
    <source>
        <dbReference type="ARBA" id="ARBA00022737"/>
    </source>
</evidence>
<organism evidence="5 6">
    <name type="scientific">Marinobacter nauticus</name>
    <name type="common">Marinobacter hydrocarbonoclasticus</name>
    <name type="synonym">Marinobacter aquaeolei</name>
    <dbReference type="NCBI Taxonomy" id="2743"/>
    <lineage>
        <taxon>Bacteria</taxon>
        <taxon>Pseudomonadati</taxon>
        <taxon>Pseudomonadota</taxon>
        <taxon>Gammaproteobacteria</taxon>
        <taxon>Pseudomonadales</taxon>
        <taxon>Marinobacteraceae</taxon>
        <taxon>Marinobacter</taxon>
    </lineage>
</organism>
<feature type="repeat" description="ANK" evidence="3">
    <location>
        <begin position="608"/>
        <end position="640"/>
    </location>
</feature>
<gene>
    <name evidence="5" type="ORF">BEE62_01825</name>
</gene>
<evidence type="ECO:0000256" key="2">
    <source>
        <dbReference type="ARBA" id="ARBA00023043"/>
    </source>
</evidence>
<feature type="repeat" description="ANK" evidence="3">
    <location>
        <begin position="121"/>
        <end position="153"/>
    </location>
</feature>
<keyword evidence="2 3" id="KW-0040">ANK repeat</keyword>
<feature type="repeat" description="ANK" evidence="3">
    <location>
        <begin position="1077"/>
        <end position="1109"/>
    </location>
</feature>
<feature type="chain" id="PRO_5012228453" evidence="4">
    <location>
        <begin position="21"/>
        <end position="1235"/>
    </location>
</feature>
<dbReference type="Proteomes" id="UP000183986">
    <property type="component" value="Unassembled WGS sequence"/>
</dbReference>
<dbReference type="OrthoDB" id="671583at2"/>
<dbReference type="EMBL" id="MPKY01000001">
    <property type="protein sequence ID" value="OJS98945.1"/>
    <property type="molecule type" value="Genomic_DNA"/>
</dbReference>
<dbReference type="AlphaFoldDB" id="A0A1M2UUC4"/>
<sequence>MKLLWAFCLSSLLLTWSPLATSQAPHVMANNSQLDDLKLWVRLQGNNINPENAKWAGFANTAAKQGQLEILEYLHNLGVDFSQFDSFGDSTLHSASSSNKVNVVHWLLKSGIDPYLQKTVNHPTALHKAARYGASESVTLLLDAGADPLINSLSGTAFELADNVLVLHTLMAHWQKHGDGMPPPGLSPAAWWSFIGQPGRVPESLLRQDLNQAECNALHWAAASGHLPTLKRLLQLAPRATLSSPCFNKWTPLKIAIRFNQPEAVGELLNHWQSVDLQDVRLAVKYGSATLARVLYDSLEQEKDDLAFYPREGNAVLINYDPEDLAYLVNRRVISPAWLLNQIGSHGGEMLELAPLVVSQGVPITQVLRTGLRKDNPYLVQWALKQNPPLQQIDKTEPSPFIVAAKTGNTDLAKQLWHPDAVLGDDNYYERLEYFAAAGWTEKVLSFTYRRADLLTYALMEAVRYNNVDLLVDLVTAGVRAPRRRCRSVFDVAIRQSSLPTIELLAKTHAGNKECLSEAVLSVIENGDVAMLDPLLKHGANPNGTGDGYRNAVVRAVRDRKLVILMALLRAGGDPSAVKAPEGTILELAQKNPDSSDYPEQTAAAPETELSPLLTALKTNDLETLQALIEQGADLTQTNDQGETPAHLAIRAGQFDAASLLLNSKVLLKTDKRGRTPFHLIGAYGTPELASRAIELSEGVYPEDDARKFPLDYAARLNEPVALLLARADARHSDNLAILAAIYGQERLMSYLSREFAALDSGHYEEKPEAAYFMVALAQQNRDWYEMLLDQSLDPNDTFAGEPLLSMAARYNNLPAFESLLQKGAVFRPSLFMRKYTATYQFALLSQKPELAETLLNSMDSGKRAEFLIASLEHLSQAMPEEQLVSWLKQQGRAALDEPLAHVLNPFIRSGKNLSLINALVRSGADLGDKDYSGSSPVQEATEVLGEDIEWGHRIALVRLLQQDQQNRQTSPLLDRLRRLFTNTDEPTPPVWRYLQEGYSVLATVDREKLTEEDPVSRLTLLDTAVLQNDTEAIEYLLKNGATVTPQTLHIAAHTGKVEALRALHPAIYDLNARDFGGNTPLMTAVKADREDMVEALLSMGARPNVYNHDYRFPLKLAVFNKSESVVKQLLNHGAHPDGFSKQMSSNALRDAVVSGNLEIVEMLVNAGASENPLLGAPPYSVLPAAYKFAPKDIVLYLEGTFERTTEQQQSDLDLAWKHGSEWARGHLLQRGFAF</sequence>
<dbReference type="PROSITE" id="PS50088">
    <property type="entry name" value="ANK_REPEAT"/>
    <property type="match status" value="5"/>
</dbReference>
<dbReference type="PANTHER" id="PTHR24123">
    <property type="entry name" value="ANKYRIN REPEAT-CONTAINING"/>
    <property type="match status" value="1"/>
</dbReference>
<dbReference type="PROSITE" id="PS50297">
    <property type="entry name" value="ANK_REP_REGION"/>
    <property type="match status" value="5"/>
</dbReference>
<feature type="repeat" description="ANK" evidence="3">
    <location>
        <begin position="641"/>
        <end position="673"/>
    </location>
</feature>
<comment type="caution">
    <text evidence="5">The sequence shown here is derived from an EMBL/GenBank/DDBJ whole genome shotgun (WGS) entry which is preliminary data.</text>
</comment>
<keyword evidence="4" id="KW-0732">Signal</keyword>
<feature type="repeat" description="ANK" evidence="3">
    <location>
        <begin position="87"/>
        <end position="119"/>
    </location>
</feature>
<dbReference type="InterPro" id="IPR002110">
    <property type="entry name" value="Ankyrin_rpt"/>
</dbReference>
<proteinExistence type="predicted"/>
<dbReference type="InterPro" id="IPR051165">
    <property type="entry name" value="Multifunctional_ANK_Repeat"/>
</dbReference>
<dbReference type="SUPFAM" id="SSF48403">
    <property type="entry name" value="Ankyrin repeat"/>
    <property type="match status" value="4"/>
</dbReference>
<dbReference type="RefSeq" id="WP_072676045.1">
    <property type="nucleotide sequence ID" value="NZ_MPKY01000001.1"/>
</dbReference>
<name>A0A1M2UUC4_MARNT</name>
<evidence type="ECO:0000313" key="6">
    <source>
        <dbReference type="Proteomes" id="UP000183986"/>
    </source>
</evidence>
<dbReference type="Pfam" id="PF12796">
    <property type="entry name" value="Ank_2"/>
    <property type="match status" value="3"/>
</dbReference>
<keyword evidence="1" id="KW-0677">Repeat</keyword>
<evidence type="ECO:0000313" key="5">
    <source>
        <dbReference type="EMBL" id="OJS98945.1"/>
    </source>
</evidence>
<dbReference type="Pfam" id="PF13637">
    <property type="entry name" value="Ank_4"/>
    <property type="match status" value="1"/>
</dbReference>